<keyword evidence="8" id="KW-1133">Transmembrane helix</keyword>
<dbReference type="FunFam" id="1.20.5.260:FF:000001">
    <property type="entry name" value="Cytochrome b-c1 complex subunit 9"/>
    <property type="match status" value="1"/>
</dbReference>
<evidence type="ECO:0000256" key="5">
    <source>
        <dbReference type="ARBA" id="ARBA00022692"/>
    </source>
</evidence>
<keyword evidence="13" id="KW-1185">Reference proteome</keyword>
<dbReference type="InterPro" id="IPR036656">
    <property type="entry name" value="QCR9_sf"/>
</dbReference>
<organism evidence="12 13">
    <name type="scientific">Monascus purpureus</name>
    <name type="common">Red mold</name>
    <name type="synonym">Monascus anka</name>
    <dbReference type="NCBI Taxonomy" id="5098"/>
    <lineage>
        <taxon>Eukaryota</taxon>
        <taxon>Fungi</taxon>
        <taxon>Dikarya</taxon>
        <taxon>Ascomycota</taxon>
        <taxon>Pezizomycotina</taxon>
        <taxon>Eurotiomycetes</taxon>
        <taxon>Eurotiomycetidae</taxon>
        <taxon>Eurotiales</taxon>
        <taxon>Aspergillaceae</taxon>
        <taxon>Monascus</taxon>
    </lineage>
</organism>
<sequence length="162" mass="18630">MKERNFVPKTETRRLCAHQPITAPGIPAVLFGGKRTWKLQPLPCCEAVLRKAIAIPHRVRSVALACQVTFLHNDCEPFYVNPLDKDQLANPWCLRRNSSPPLSTSMTFIRKNAVYLTTIFAGAFAFEIAFDTASNKVWDCLNRGRQWKDIKYRYLNNEEDEE</sequence>
<gene>
    <name evidence="12" type="ORF">MPDQ_002598</name>
</gene>
<comment type="subcellular location">
    <subcellularLocation>
        <location evidence="1">Mitochondrion inner membrane</location>
        <topology evidence="1">Single-pass membrane protein</topology>
    </subcellularLocation>
</comment>
<comment type="caution">
    <text evidence="12">The sequence shown here is derived from an EMBL/GenBank/DDBJ whole genome shotgun (WGS) entry which is preliminary data.</text>
</comment>
<proteinExistence type="inferred from homology"/>
<evidence type="ECO:0000256" key="4">
    <source>
        <dbReference type="ARBA" id="ARBA00022660"/>
    </source>
</evidence>
<evidence type="ECO:0000256" key="11">
    <source>
        <dbReference type="ARBA" id="ARBA00044247"/>
    </source>
</evidence>
<evidence type="ECO:0000313" key="13">
    <source>
        <dbReference type="Proteomes" id="UP000319663"/>
    </source>
</evidence>
<dbReference type="InterPro" id="IPR008027">
    <property type="entry name" value="QCR9"/>
</dbReference>
<dbReference type="Pfam" id="PF05365">
    <property type="entry name" value="UCR_UQCRX_QCR9"/>
    <property type="match status" value="1"/>
</dbReference>
<dbReference type="STRING" id="5098.A0A507QPL5"/>
<keyword evidence="3" id="KW-0813">Transport</keyword>
<dbReference type="GO" id="GO:0005743">
    <property type="term" value="C:mitochondrial inner membrane"/>
    <property type="evidence" value="ECO:0007669"/>
    <property type="project" value="UniProtKB-SubCell"/>
</dbReference>
<dbReference type="PANTHER" id="PTHR12980">
    <property type="entry name" value="UBIQUINOL-CYTOCHROME C REDUCTASE COMPLEX, SUBUNIT X"/>
    <property type="match status" value="1"/>
</dbReference>
<evidence type="ECO:0000256" key="2">
    <source>
        <dbReference type="ARBA" id="ARBA00007856"/>
    </source>
</evidence>
<protein>
    <recommendedName>
        <fullName evidence="11">Complex III subunit 9</fullName>
    </recommendedName>
</protein>
<name>A0A507QPL5_MONPU</name>
<keyword evidence="7" id="KW-0249">Electron transport</keyword>
<keyword evidence="4" id="KW-0679">Respiratory chain</keyword>
<dbReference type="AlphaFoldDB" id="A0A507QPL5"/>
<keyword evidence="9" id="KW-0496">Mitochondrion</keyword>
<evidence type="ECO:0000256" key="3">
    <source>
        <dbReference type="ARBA" id="ARBA00022448"/>
    </source>
</evidence>
<comment type="similarity">
    <text evidence="2">Belongs to the UQCR10/QCR9 family.</text>
</comment>
<evidence type="ECO:0000256" key="9">
    <source>
        <dbReference type="ARBA" id="ARBA00023128"/>
    </source>
</evidence>
<evidence type="ECO:0000256" key="10">
    <source>
        <dbReference type="ARBA" id="ARBA00023136"/>
    </source>
</evidence>
<evidence type="ECO:0000313" key="12">
    <source>
        <dbReference type="EMBL" id="TQB68937.1"/>
    </source>
</evidence>
<dbReference type="Gene3D" id="1.20.5.260">
    <property type="entry name" value="Cytochrome b-c1 complex subunit 9"/>
    <property type="match status" value="1"/>
</dbReference>
<keyword evidence="6" id="KW-0999">Mitochondrion inner membrane</keyword>
<dbReference type="EMBL" id="VIFY01000181">
    <property type="protein sequence ID" value="TQB68937.1"/>
    <property type="molecule type" value="Genomic_DNA"/>
</dbReference>
<dbReference type="PANTHER" id="PTHR12980:SF0">
    <property type="entry name" value="CYTOCHROME B-C1 COMPLEX SUBUNIT 9"/>
    <property type="match status" value="1"/>
</dbReference>
<evidence type="ECO:0000256" key="1">
    <source>
        <dbReference type="ARBA" id="ARBA00004434"/>
    </source>
</evidence>
<evidence type="ECO:0000256" key="8">
    <source>
        <dbReference type="ARBA" id="ARBA00022989"/>
    </source>
</evidence>
<dbReference type="Proteomes" id="UP000319663">
    <property type="component" value="Unassembled WGS sequence"/>
</dbReference>
<evidence type="ECO:0000256" key="7">
    <source>
        <dbReference type="ARBA" id="ARBA00022982"/>
    </source>
</evidence>
<dbReference type="GO" id="GO:0045275">
    <property type="term" value="C:respiratory chain complex III"/>
    <property type="evidence" value="ECO:0007669"/>
    <property type="project" value="InterPro"/>
</dbReference>
<reference evidence="12 13" key="1">
    <citation type="submission" date="2019-06" db="EMBL/GenBank/DDBJ databases">
        <title>Wine fermentation using esterase from Monascus purpureus.</title>
        <authorList>
            <person name="Geng C."/>
            <person name="Zhang Y."/>
        </authorList>
    </citation>
    <scope>NUCLEOTIDE SEQUENCE [LARGE SCALE GENOMIC DNA]</scope>
    <source>
        <strain evidence="12">HQ1</strain>
    </source>
</reference>
<keyword evidence="10" id="KW-0472">Membrane</keyword>
<evidence type="ECO:0000256" key="6">
    <source>
        <dbReference type="ARBA" id="ARBA00022792"/>
    </source>
</evidence>
<accession>A0A507QPL5</accession>
<dbReference type="SUPFAM" id="SSF81514">
    <property type="entry name" value="Subunit X (non-heme 7 kDa protein) of cytochrome bc1 complex (Ubiquinol-cytochrome c reductase)"/>
    <property type="match status" value="1"/>
</dbReference>
<keyword evidence="5" id="KW-0812">Transmembrane</keyword>
<dbReference type="GO" id="GO:0006122">
    <property type="term" value="P:mitochondrial electron transport, ubiquinol to cytochrome c"/>
    <property type="evidence" value="ECO:0007669"/>
    <property type="project" value="InterPro"/>
</dbReference>